<accession>A0A6V8M0C2</accession>
<evidence type="ECO:0000256" key="1">
    <source>
        <dbReference type="SAM" id="SignalP"/>
    </source>
</evidence>
<keyword evidence="3" id="KW-1185">Reference proteome</keyword>
<name>A0A6V8M0C2_9BACT</name>
<sequence>MRRIVLAVAVVMTLCWSGTGSADTTVRMTGDSRVHGNWWSQRNYTGWTSSTAAGTRTYDALSIYQRFRLRSDFIANEDLKFRFGIRVNNTPWGNGTYTVDNPAVAIEVYLAYMQFKWPGSDITFTVGLQNMDLPISSSALFNANPVFGGSRSAAAMVTIPLSDEVKVITGFTRLIDSYASADPTTTQLNDELDGYLLTLPITMGGFSATPWGMLALAGKDSNYTLAIDEQNAPLASNLLALGGSRAARLRVAQNVYWWAGSSLALTMLDPFKFYADVMYGSGNGAEPARNRRSGLFFDVGAEYTGFNALTPQLSFWYSTGEDGTLRNGSERMPAIVGYWGPSNSFLFDASQDFVGGGHCMNVDPIGSWGFVAALNNISFVEKLSHRIAFTFAQGTNSSRAIRAGASITPSGYYPAPVTFVQMGRDLTVNEYVVGVNFDHQYNIYANLAAVVEAGWAHGRFERSVWGRRLVNQAESGDAWKCAVGLQYRF</sequence>
<dbReference type="RefSeq" id="WP_173087046.1">
    <property type="nucleotide sequence ID" value="NZ_BLTE01000025.1"/>
</dbReference>
<feature type="chain" id="PRO_5028866643" description="Outer membrane homotrimeric porin" evidence="1">
    <location>
        <begin position="23"/>
        <end position="489"/>
    </location>
</feature>
<evidence type="ECO:0000313" key="2">
    <source>
        <dbReference type="EMBL" id="GFK95908.1"/>
    </source>
</evidence>
<organism evidence="2 3">
    <name type="scientific">Fundidesulfovibrio magnetotacticus</name>
    <dbReference type="NCBI Taxonomy" id="2730080"/>
    <lineage>
        <taxon>Bacteria</taxon>
        <taxon>Pseudomonadati</taxon>
        <taxon>Thermodesulfobacteriota</taxon>
        <taxon>Desulfovibrionia</taxon>
        <taxon>Desulfovibrionales</taxon>
        <taxon>Desulfovibrionaceae</taxon>
        <taxon>Fundidesulfovibrio</taxon>
    </lineage>
</organism>
<dbReference type="EMBL" id="BLTE01000025">
    <property type="protein sequence ID" value="GFK95908.1"/>
    <property type="molecule type" value="Genomic_DNA"/>
</dbReference>
<dbReference type="Proteomes" id="UP000494245">
    <property type="component" value="Unassembled WGS sequence"/>
</dbReference>
<comment type="caution">
    <text evidence="2">The sequence shown here is derived from an EMBL/GenBank/DDBJ whole genome shotgun (WGS) entry which is preliminary data.</text>
</comment>
<feature type="signal peptide" evidence="1">
    <location>
        <begin position="1"/>
        <end position="22"/>
    </location>
</feature>
<protein>
    <recommendedName>
        <fullName evidence="4">Outer membrane homotrimeric porin</fullName>
    </recommendedName>
</protein>
<evidence type="ECO:0008006" key="4">
    <source>
        <dbReference type="Google" id="ProtNLM"/>
    </source>
</evidence>
<keyword evidence="1" id="KW-0732">Signal</keyword>
<evidence type="ECO:0000313" key="3">
    <source>
        <dbReference type="Proteomes" id="UP000494245"/>
    </source>
</evidence>
<reference evidence="2 3" key="1">
    <citation type="submission" date="2020-04" db="EMBL/GenBank/DDBJ databases">
        <authorList>
            <consortium name="Desulfovibrio sp. FSS-1 genome sequencing consortium"/>
            <person name="Shimoshige H."/>
            <person name="Kobayashi H."/>
            <person name="Maekawa T."/>
        </authorList>
    </citation>
    <scope>NUCLEOTIDE SEQUENCE [LARGE SCALE GENOMIC DNA]</scope>
    <source>
        <strain evidence="2 3">SIID29052-01</strain>
    </source>
</reference>
<dbReference type="InterPro" id="IPR059232">
    <property type="entry name" value="Porin_put"/>
</dbReference>
<dbReference type="AlphaFoldDB" id="A0A6V8M0C2"/>
<dbReference type="NCBIfam" id="NF033939">
    <property type="entry name" value="DESULF_POR1"/>
    <property type="match status" value="1"/>
</dbReference>
<gene>
    <name evidence="2" type="ORF">NNJEOMEG_03781</name>
</gene>
<reference evidence="2 3" key="2">
    <citation type="submission" date="2020-05" db="EMBL/GenBank/DDBJ databases">
        <title>Draft genome sequence of Desulfovibrio sp. strainFSS-1.</title>
        <authorList>
            <person name="Shimoshige H."/>
            <person name="Kobayashi H."/>
            <person name="Maekawa T."/>
        </authorList>
    </citation>
    <scope>NUCLEOTIDE SEQUENCE [LARGE SCALE GENOMIC DNA]</scope>
    <source>
        <strain evidence="2 3">SIID29052-01</strain>
    </source>
</reference>
<proteinExistence type="predicted"/>